<feature type="transmembrane region" description="Helical" evidence="1">
    <location>
        <begin position="135"/>
        <end position="157"/>
    </location>
</feature>
<keyword evidence="1" id="KW-0472">Membrane</keyword>
<feature type="transmembrane region" description="Helical" evidence="1">
    <location>
        <begin position="233"/>
        <end position="252"/>
    </location>
</feature>
<feature type="transmembrane region" description="Helical" evidence="1">
    <location>
        <begin position="200"/>
        <end position="221"/>
    </location>
</feature>
<sequence>MSSRLAGALLRAILMVALVLAPSMLVPGLSSDAQQTVALVALFAGLFTFVEYKAEAPGLIEFRDAPPFNRIRVTLLALTLLALSLIERGRSDPSTLTQLVEAVGALIGMAMDFPYSPVRLATQALTPGATEADIAIVRTAAGTAYLTSLLVLILFSFNMRMGTWPRPGQVFNVWINLPTFDPTSGPDIVARLERDARVNIALGFLLPFFAPVVVRLVLGGIDPAGLGSAHSLIWTMTAWAFLPASLFMRGIAMQRVARMIRDKRRENAPDTPEGMLAA</sequence>
<dbReference type="EMBL" id="JAAATW010000004">
    <property type="protein sequence ID" value="NBE09254.1"/>
    <property type="molecule type" value="Genomic_DNA"/>
</dbReference>
<name>A0ABW9YAS6_9RHOB</name>
<comment type="caution">
    <text evidence="2">The sequence shown here is derived from an EMBL/GenBank/DDBJ whole genome shotgun (WGS) entry which is preliminary data.</text>
</comment>
<evidence type="ECO:0000313" key="3">
    <source>
        <dbReference type="Proteomes" id="UP001517376"/>
    </source>
</evidence>
<keyword evidence="1" id="KW-0812">Transmembrane</keyword>
<proteinExistence type="predicted"/>
<feature type="transmembrane region" description="Helical" evidence="1">
    <location>
        <begin position="6"/>
        <end position="26"/>
    </location>
</feature>
<keyword evidence="3" id="KW-1185">Reference proteome</keyword>
<protein>
    <submittedName>
        <fullName evidence="2">Uncharacterized protein</fullName>
    </submittedName>
</protein>
<organism evidence="2 3">
    <name type="scientific">Paragemmobacter ruber</name>
    <dbReference type="NCBI Taxonomy" id="1985673"/>
    <lineage>
        <taxon>Bacteria</taxon>
        <taxon>Pseudomonadati</taxon>
        <taxon>Pseudomonadota</taxon>
        <taxon>Alphaproteobacteria</taxon>
        <taxon>Rhodobacterales</taxon>
        <taxon>Paracoccaceae</taxon>
        <taxon>Paragemmobacter</taxon>
    </lineage>
</organism>
<gene>
    <name evidence="2" type="ORF">GU920_17045</name>
</gene>
<accession>A0ABW9YAS6</accession>
<evidence type="ECO:0000313" key="2">
    <source>
        <dbReference type="EMBL" id="NBE09254.1"/>
    </source>
</evidence>
<evidence type="ECO:0000256" key="1">
    <source>
        <dbReference type="SAM" id="Phobius"/>
    </source>
</evidence>
<dbReference type="Proteomes" id="UP001517376">
    <property type="component" value="Unassembled WGS sequence"/>
</dbReference>
<dbReference type="RefSeq" id="WP_161768318.1">
    <property type="nucleotide sequence ID" value="NZ_JAAATW010000004.1"/>
</dbReference>
<keyword evidence="1" id="KW-1133">Transmembrane helix</keyword>
<reference evidence="3" key="1">
    <citation type="submission" date="2020-01" db="EMBL/GenBank/DDBJ databases">
        <title>Sphingomonas sp. strain CSW-10.</title>
        <authorList>
            <person name="Chen W.-M."/>
        </authorList>
    </citation>
    <scope>NUCLEOTIDE SEQUENCE [LARGE SCALE GENOMIC DNA]</scope>
    <source>
        <strain evidence="3">CCP-1</strain>
    </source>
</reference>